<organism evidence="2 3">
    <name type="scientific">Sporothrix schenckii 1099-18</name>
    <dbReference type="NCBI Taxonomy" id="1397361"/>
    <lineage>
        <taxon>Eukaryota</taxon>
        <taxon>Fungi</taxon>
        <taxon>Dikarya</taxon>
        <taxon>Ascomycota</taxon>
        <taxon>Pezizomycotina</taxon>
        <taxon>Sordariomycetes</taxon>
        <taxon>Sordariomycetidae</taxon>
        <taxon>Ophiostomatales</taxon>
        <taxon>Ophiostomataceae</taxon>
        <taxon>Sporothrix</taxon>
    </lineage>
</organism>
<feature type="compositionally biased region" description="Low complexity" evidence="1">
    <location>
        <begin position="110"/>
        <end position="142"/>
    </location>
</feature>
<dbReference type="VEuPathDB" id="FungiDB:SPSK_09919"/>
<dbReference type="RefSeq" id="XP_016587874.1">
    <property type="nucleotide sequence ID" value="XM_016736486.1"/>
</dbReference>
<sequence length="174" mass="18589">MWSRALLYAEPAVDAAPPMWHRPSQPGGQLMSLNPVVTSTPMWHRPLAHATDAVPIFEEAVISPSHMWHRPPTATPMCPCCTSPTPAGLAKAERAEAALATPPRSPVSMASFRPSTTATSATRRSSESAFSVSTAGSGSGSRAGRRLQHQASSFSLRIRRSFARLRGRSSGESL</sequence>
<dbReference type="KEGG" id="ssck:SPSK_09919"/>
<evidence type="ECO:0000313" key="3">
    <source>
        <dbReference type="Proteomes" id="UP000033710"/>
    </source>
</evidence>
<comment type="caution">
    <text evidence="2">The sequence shown here is derived from an EMBL/GenBank/DDBJ whole genome shotgun (WGS) entry which is preliminary data.</text>
</comment>
<protein>
    <submittedName>
        <fullName evidence="2">Uncharacterized protein</fullName>
    </submittedName>
</protein>
<dbReference type="OrthoDB" id="5242559at2759"/>
<feature type="region of interest" description="Disordered" evidence="1">
    <location>
        <begin position="97"/>
        <end position="153"/>
    </location>
</feature>
<reference evidence="2 3" key="1">
    <citation type="journal article" date="2014" name="BMC Genomics">
        <title>Comparative genomics of the major fungal agents of human and animal Sporotrichosis: Sporothrix schenckii and Sporothrix brasiliensis.</title>
        <authorList>
            <person name="Teixeira M.M."/>
            <person name="de Almeida L.G."/>
            <person name="Kubitschek-Barreira P."/>
            <person name="Alves F.L."/>
            <person name="Kioshima E.S."/>
            <person name="Abadio A.K."/>
            <person name="Fernandes L."/>
            <person name="Derengowski L.S."/>
            <person name="Ferreira K.S."/>
            <person name="Souza R.C."/>
            <person name="Ruiz J.C."/>
            <person name="de Andrade N.C."/>
            <person name="Paes H.C."/>
            <person name="Nicola A.M."/>
            <person name="Albuquerque P."/>
            <person name="Gerber A.L."/>
            <person name="Martins V.P."/>
            <person name="Peconick L.D."/>
            <person name="Neto A.V."/>
            <person name="Chaucanez C.B."/>
            <person name="Silva P.A."/>
            <person name="Cunha O.L."/>
            <person name="de Oliveira F.F."/>
            <person name="dos Santos T.C."/>
            <person name="Barros A.L."/>
            <person name="Soares M.A."/>
            <person name="de Oliveira L.M."/>
            <person name="Marini M.M."/>
            <person name="Villalobos-Duno H."/>
            <person name="Cunha M.M."/>
            <person name="de Hoog S."/>
            <person name="da Silveira J.F."/>
            <person name="Henrissat B."/>
            <person name="Nino-Vega G.A."/>
            <person name="Cisalpino P.S."/>
            <person name="Mora-Montes H.M."/>
            <person name="Almeida S.R."/>
            <person name="Stajich J.E."/>
            <person name="Lopes-Bezerra L.M."/>
            <person name="Vasconcelos A.T."/>
            <person name="Felipe M.S."/>
        </authorList>
    </citation>
    <scope>NUCLEOTIDE SEQUENCE [LARGE SCALE GENOMIC DNA]</scope>
    <source>
        <strain evidence="2 3">1099-18</strain>
    </source>
</reference>
<accession>A0A0F2M675</accession>
<evidence type="ECO:0000313" key="2">
    <source>
        <dbReference type="EMBL" id="KJR85198.1"/>
    </source>
</evidence>
<reference evidence="2 3" key="2">
    <citation type="journal article" date="2015" name="Eukaryot. Cell">
        <title>Asexual propagation of a virulent clone complex in a human and feline outbreak of sporotrichosis.</title>
        <authorList>
            <person name="Teixeira Mde M."/>
            <person name="Rodrigues A.M."/>
            <person name="Tsui C.K."/>
            <person name="de Almeida L.G."/>
            <person name="Van Diepeningen A.D."/>
            <person name="van den Ende B.G."/>
            <person name="Fernandes G.F."/>
            <person name="Kano R."/>
            <person name="Hamelin R.C."/>
            <person name="Lopes-Bezerra L.M."/>
            <person name="Vasconcelos A.T."/>
            <person name="de Hoog S."/>
            <person name="de Camargo Z.P."/>
            <person name="Felipe M.S."/>
        </authorList>
    </citation>
    <scope>NUCLEOTIDE SEQUENCE [LARGE SCALE GENOMIC DNA]</scope>
    <source>
        <strain evidence="2 3">1099-18</strain>
    </source>
</reference>
<proteinExistence type="predicted"/>
<name>A0A0F2M675_SPOSC</name>
<gene>
    <name evidence="2" type="ORF">SPSK_09919</name>
</gene>
<dbReference type="EMBL" id="AXCR01000007">
    <property type="protein sequence ID" value="KJR85198.1"/>
    <property type="molecule type" value="Genomic_DNA"/>
</dbReference>
<dbReference type="AlphaFoldDB" id="A0A0F2M675"/>
<dbReference type="GeneID" id="27671763"/>
<dbReference type="Proteomes" id="UP000033710">
    <property type="component" value="Unassembled WGS sequence"/>
</dbReference>
<evidence type="ECO:0000256" key="1">
    <source>
        <dbReference type="SAM" id="MobiDB-lite"/>
    </source>
</evidence>